<evidence type="ECO:0000256" key="2">
    <source>
        <dbReference type="ARBA" id="ARBA00009578"/>
    </source>
</evidence>
<evidence type="ECO:0000256" key="13">
    <source>
        <dbReference type="ARBA" id="ARBA00023136"/>
    </source>
</evidence>
<protein>
    <submittedName>
        <fullName evidence="17">Cbb3-type cytochrome c oxidase subunit I</fullName>
    </submittedName>
</protein>
<evidence type="ECO:0000256" key="4">
    <source>
        <dbReference type="ARBA" id="ARBA00022475"/>
    </source>
</evidence>
<feature type="transmembrane region" description="Helical" evidence="15">
    <location>
        <begin position="67"/>
        <end position="93"/>
    </location>
</feature>
<evidence type="ECO:0000256" key="10">
    <source>
        <dbReference type="ARBA" id="ARBA00022989"/>
    </source>
</evidence>
<dbReference type="PROSITE" id="PS00077">
    <property type="entry name" value="COX1_CUB"/>
    <property type="match status" value="1"/>
</dbReference>
<feature type="transmembrane region" description="Helical" evidence="15">
    <location>
        <begin position="194"/>
        <end position="220"/>
    </location>
</feature>
<feature type="transmembrane region" description="Helical" evidence="15">
    <location>
        <begin position="318"/>
        <end position="339"/>
    </location>
</feature>
<evidence type="ECO:0000256" key="7">
    <source>
        <dbReference type="ARBA" id="ARBA00022692"/>
    </source>
</evidence>
<feature type="transmembrane region" description="Helical" evidence="15">
    <location>
        <begin position="685"/>
        <end position="708"/>
    </location>
</feature>
<evidence type="ECO:0000256" key="1">
    <source>
        <dbReference type="ARBA" id="ARBA00004651"/>
    </source>
</evidence>
<accession>A0ABY5SYL1</accession>
<keyword evidence="18" id="KW-1185">Reference proteome</keyword>
<keyword evidence="10 15" id="KW-1133">Transmembrane helix</keyword>
<evidence type="ECO:0000256" key="15">
    <source>
        <dbReference type="SAM" id="Phobius"/>
    </source>
</evidence>
<dbReference type="Gene3D" id="1.20.210.10">
    <property type="entry name" value="Cytochrome c oxidase-like, subunit I domain"/>
    <property type="match status" value="1"/>
</dbReference>
<evidence type="ECO:0000256" key="6">
    <source>
        <dbReference type="ARBA" id="ARBA00022660"/>
    </source>
</evidence>
<dbReference type="InterPro" id="IPR000883">
    <property type="entry name" value="Cyt_C_Oxase_1"/>
</dbReference>
<evidence type="ECO:0000256" key="14">
    <source>
        <dbReference type="RuleBase" id="RU000370"/>
    </source>
</evidence>
<dbReference type="Pfam" id="PF00115">
    <property type="entry name" value="COX1"/>
    <property type="match status" value="1"/>
</dbReference>
<feature type="transmembrane region" description="Helical" evidence="15">
    <location>
        <begin position="636"/>
        <end position="653"/>
    </location>
</feature>
<gene>
    <name evidence="17" type="ORF">L1F33_01285</name>
</gene>
<dbReference type="PANTHER" id="PTHR10422:SF35">
    <property type="entry name" value="CYTOCHROME BO(3) UBIQUINOL OXIDASE SUBUNIT 1"/>
    <property type="match status" value="1"/>
</dbReference>
<evidence type="ECO:0000256" key="3">
    <source>
        <dbReference type="ARBA" id="ARBA00022448"/>
    </source>
</evidence>
<feature type="transmembrane region" description="Helical" evidence="15">
    <location>
        <begin position="232"/>
        <end position="258"/>
    </location>
</feature>
<keyword evidence="4" id="KW-1003">Cell membrane</keyword>
<evidence type="ECO:0000256" key="11">
    <source>
        <dbReference type="ARBA" id="ARBA00023004"/>
    </source>
</evidence>
<feature type="transmembrane region" description="Helical" evidence="15">
    <location>
        <begin position="841"/>
        <end position="859"/>
    </location>
</feature>
<dbReference type="InterPro" id="IPR023616">
    <property type="entry name" value="Cyt_c_oxase-like_su1_dom"/>
</dbReference>
<evidence type="ECO:0000313" key="17">
    <source>
        <dbReference type="EMBL" id="UVI39627.1"/>
    </source>
</evidence>
<evidence type="ECO:0000256" key="12">
    <source>
        <dbReference type="ARBA" id="ARBA00023008"/>
    </source>
</evidence>
<feature type="transmembrane region" description="Helical" evidence="15">
    <location>
        <begin position="796"/>
        <end position="820"/>
    </location>
</feature>
<feature type="transmembrane region" description="Helical" evidence="15">
    <location>
        <begin position="386"/>
        <end position="409"/>
    </location>
</feature>
<dbReference type="InterPro" id="IPR036927">
    <property type="entry name" value="Cyt_c_oxase-like_su1_sf"/>
</dbReference>
<dbReference type="InterPro" id="IPR013833">
    <property type="entry name" value="Cyt_c_oxidase_su3_a-hlx"/>
</dbReference>
<comment type="subcellular location">
    <subcellularLocation>
        <location evidence="1">Cell membrane</location>
        <topology evidence="1">Multi-pass membrane protein</topology>
    </subcellularLocation>
</comment>
<keyword evidence="7 14" id="KW-0812">Transmembrane</keyword>
<feature type="transmembrane region" description="Helical" evidence="15">
    <location>
        <begin position="351"/>
        <end position="374"/>
    </location>
</feature>
<keyword evidence="8" id="KW-0479">Metal-binding</keyword>
<feature type="transmembrane region" description="Helical" evidence="15">
    <location>
        <begin position="113"/>
        <end position="137"/>
    </location>
</feature>
<dbReference type="PROSITE" id="PS50855">
    <property type="entry name" value="COX1"/>
    <property type="match status" value="1"/>
</dbReference>
<name>A0ABY5SYL1_9SPHN</name>
<dbReference type="Gene3D" id="1.20.120.80">
    <property type="entry name" value="Cytochrome c oxidase, subunit III, four-helix bundle"/>
    <property type="match status" value="1"/>
</dbReference>
<dbReference type="SUPFAM" id="SSF81442">
    <property type="entry name" value="Cytochrome c oxidase subunit I-like"/>
    <property type="match status" value="1"/>
</dbReference>
<keyword evidence="5 14" id="KW-0349">Heme</keyword>
<feature type="transmembrane region" description="Helical" evidence="15">
    <location>
        <begin position="758"/>
        <end position="776"/>
    </location>
</feature>
<evidence type="ECO:0000313" key="18">
    <source>
        <dbReference type="Proteomes" id="UP001065265"/>
    </source>
</evidence>
<keyword evidence="12" id="KW-0186">Copper</keyword>
<evidence type="ECO:0000256" key="8">
    <source>
        <dbReference type="ARBA" id="ARBA00022723"/>
    </source>
</evidence>
<dbReference type="EMBL" id="CP092471">
    <property type="protein sequence ID" value="UVI39627.1"/>
    <property type="molecule type" value="Genomic_DNA"/>
</dbReference>
<feature type="transmembrane region" description="Helical" evidence="15">
    <location>
        <begin position="499"/>
        <end position="520"/>
    </location>
</feature>
<keyword evidence="13 15" id="KW-0472">Membrane</keyword>
<feature type="domain" description="Cytochrome oxidase subunit I profile" evidence="16">
    <location>
        <begin position="54"/>
        <end position="572"/>
    </location>
</feature>
<sequence>MNFQPLNKTRDAMEGRTSETGFDHDLYRLFPVHRPRSEGEVEELDRIWDNPKGWGLLTVVNNNYIGFFYVATAFLFFLLAGVLALCMRVQLAAPLQEFLPQDTYNQFFTMHGTVMMFLFAVPMVEAIGIMLLPQMLAARDLPFPRLSAYAFWAYFVGGLCFFASIFVGLAPDGGWFMYPPLTSIAYSPEINTDFWLLGIGFIEISAIAGAIEIIVGVLRTRAPGMTLDRMPMFAWAMLVFAVMIVVAFPSVILGTLLLELERAFNWPFFDPTRGGDPLLWQHLFWFFGHPEVYIIFLPAAGLMSMMVATIARTELVGYRLNVLALVATGFISFGVWAHHMFATGMPRVSTGYFSAASMAVSLPAGIQVFCWIATLAAGKIRWSTPALFVVGSIGIFVIGGLTGVMVGMVPFDWQVHDTYFIVAHLHYVLLGGMVFPMFAAFYYWNGMTSKHALSERMGKWVFWLMFIGLHITFLPMHLTGFMGMPRRVYTYLPDRGLDLLNLVSTFGAFVIAAGVLLFLYDLARRFRFTTSEDAGNVYGGGTLEWLPTGMYSTRSIPLVRSRQPLWDDPDICDDVAAGRYFLPNSATGLRETLITSPINAEPQYLQLMPGPSPWPVSAAVFTAGFFLALTVQAYSFSAFCGVAAVACVLRWLWETDRPIQQDTAEIGGGIVVPIAITGPSSHGWWALNTLMVVMGMIVFMAIFSYLYLYGINPQVWIAPPPVAQTAGIAALLALALGSAWLSRRILAGKPKAAFPGQGPWLMAAIGAGLLCMAIWWDWTGWSAAGLEPTASGQGATVFALLAFQACCVVIAFIMALYLGYRSGKGLLVAPANVTLDVVVRFIGYAALQGLAVALVVRLFPTG</sequence>
<feature type="transmembrane region" description="Helical" evidence="15">
    <location>
        <begin position="728"/>
        <end position="746"/>
    </location>
</feature>
<comment type="similarity">
    <text evidence="2 14">Belongs to the heme-copper respiratory oxidase family.</text>
</comment>
<reference evidence="17" key="1">
    <citation type="submission" date="2022-02" db="EMBL/GenBank/DDBJ databases">
        <title>Qipengyuania spongiae sp. nov., isolated from marine sponge.</title>
        <authorList>
            <person name="Li Z."/>
            <person name="Zhang M."/>
        </authorList>
    </citation>
    <scope>NUCLEOTIDE SEQUENCE</scope>
    <source>
        <strain evidence="17">PHS-Z21</strain>
    </source>
</reference>
<dbReference type="Proteomes" id="UP001065265">
    <property type="component" value="Chromosome"/>
</dbReference>
<keyword evidence="11" id="KW-0408">Iron</keyword>
<evidence type="ECO:0000256" key="9">
    <source>
        <dbReference type="ARBA" id="ARBA00022982"/>
    </source>
</evidence>
<dbReference type="InterPro" id="IPR023615">
    <property type="entry name" value="Cyt_c_Oxase_su1_BS"/>
</dbReference>
<keyword evidence="9 14" id="KW-0249">Electron transport</keyword>
<feature type="transmembrane region" description="Helical" evidence="15">
    <location>
        <begin position="421"/>
        <end position="444"/>
    </location>
</feature>
<evidence type="ECO:0000256" key="5">
    <source>
        <dbReference type="ARBA" id="ARBA00022617"/>
    </source>
</evidence>
<dbReference type="PRINTS" id="PR01165">
    <property type="entry name" value="CYCOXIDASEI"/>
</dbReference>
<evidence type="ECO:0000259" key="16">
    <source>
        <dbReference type="PROSITE" id="PS50855"/>
    </source>
</evidence>
<keyword evidence="6 14" id="KW-0679">Respiratory chain</keyword>
<dbReference type="PANTHER" id="PTHR10422">
    <property type="entry name" value="CYTOCHROME C OXIDASE SUBUNIT 1"/>
    <property type="match status" value="1"/>
</dbReference>
<feature type="transmembrane region" description="Helical" evidence="15">
    <location>
        <begin position="460"/>
        <end position="479"/>
    </location>
</feature>
<feature type="transmembrane region" description="Helical" evidence="15">
    <location>
        <begin position="149"/>
        <end position="170"/>
    </location>
</feature>
<dbReference type="RefSeq" id="WP_265559183.1">
    <property type="nucleotide sequence ID" value="NZ_CP092471.1"/>
</dbReference>
<proteinExistence type="inferred from homology"/>
<organism evidence="17 18">
    <name type="scientific">Qipengyuania spongiae</name>
    <dbReference type="NCBI Taxonomy" id="2909673"/>
    <lineage>
        <taxon>Bacteria</taxon>
        <taxon>Pseudomonadati</taxon>
        <taxon>Pseudomonadota</taxon>
        <taxon>Alphaproteobacteria</taxon>
        <taxon>Sphingomonadales</taxon>
        <taxon>Erythrobacteraceae</taxon>
        <taxon>Qipengyuania</taxon>
    </lineage>
</organism>
<keyword evidence="3 14" id="KW-0813">Transport</keyword>